<dbReference type="Proteomes" id="UP000060787">
    <property type="component" value="Chromosome"/>
</dbReference>
<dbReference type="AlphaFoldDB" id="A0A0S2FA58"/>
<name>A0A0S2FA58_LYSAN</name>
<protein>
    <submittedName>
        <fullName evidence="1">Uncharacterized protein</fullName>
    </submittedName>
</protein>
<dbReference type="KEGG" id="lab:LA76x_2254"/>
<proteinExistence type="predicted"/>
<reference evidence="1 2" key="1">
    <citation type="journal article" date="2015" name="BMC Genomics">
        <title>Comparative genomics and metabolic profiling of the genus Lysobacter.</title>
        <authorList>
            <person name="de Bruijn I."/>
            <person name="Cheng X."/>
            <person name="de Jager V."/>
            <person name="Exposito R.G."/>
            <person name="Watrous J."/>
            <person name="Patel N."/>
            <person name="Postma J."/>
            <person name="Dorrestein P.C."/>
            <person name="Kobayashi D."/>
            <person name="Raaijmakers J.M."/>
        </authorList>
    </citation>
    <scope>NUCLEOTIDE SEQUENCE [LARGE SCALE GENOMIC DNA]</scope>
    <source>
        <strain evidence="1 2">76</strain>
    </source>
</reference>
<dbReference type="EMBL" id="CP011129">
    <property type="protein sequence ID" value="ALN80388.1"/>
    <property type="molecule type" value="Genomic_DNA"/>
</dbReference>
<dbReference type="PATRIC" id="fig|84531.8.peg.2266"/>
<evidence type="ECO:0000313" key="2">
    <source>
        <dbReference type="Proteomes" id="UP000060787"/>
    </source>
</evidence>
<evidence type="ECO:0000313" key="1">
    <source>
        <dbReference type="EMBL" id="ALN80388.1"/>
    </source>
</evidence>
<organism evidence="1 2">
    <name type="scientific">Lysobacter antibioticus</name>
    <dbReference type="NCBI Taxonomy" id="84531"/>
    <lineage>
        <taxon>Bacteria</taxon>
        <taxon>Pseudomonadati</taxon>
        <taxon>Pseudomonadota</taxon>
        <taxon>Gammaproteobacteria</taxon>
        <taxon>Lysobacterales</taxon>
        <taxon>Lysobacteraceae</taxon>
        <taxon>Lysobacter</taxon>
    </lineage>
</organism>
<accession>A0A0S2FA58</accession>
<sequence>MVSYPRRYLLFAVAACATPTESRSSGVGAAQAATVPCPFAPLSAAGAVAAYDRRKSLWDAAPTGER</sequence>
<keyword evidence="2" id="KW-1185">Reference proteome</keyword>
<gene>
    <name evidence="1" type="ORF">LA76x_2254</name>
</gene>